<dbReference type="InterPro" id="IPR039440">
    <property type="entry name" value="DUF3850"/>
</dbReference>
<organism evidence="2 3">
    <name type="scientific">Streptococcus sanguinis</name>
    <dbReference type="NCBI Taxonomy" id="1305"/>
    <lineage>
        <taxon>Bacteria</taxon>
        <taxon>Bacillati</taxon>
        <taxon>Bacillota</taxon>
        <taxon>Bacilli</taxon>
        <taxon>Lactobacillales</taxon>
        <taxon>Streptococcaceae</taxon>
        <taxon>Streptococcus</taxon>
    </lineage>
</organism>
<evidence type="ECO:0000313" key="3">
    <source>
        <dbReference type="Proteomes" id="UP000509535"/>
    </source>
</evidence>
<accession>A0A7H8V366</accession>
<sequence>MIHQIKISNQFFDDVQSGKKNFELRKDDREYQVGDTLFMSEIADGILTGRTIQVEVIYKLTGYAGLESGYCILGIERLVVDYE</sequence>
<evidence type="ECO:0000259" key="1">
    <source>
        <dbReference type="Pfam" id="PF12961"/>
    </source>
</evidence>
<dbReference type="Gene3D" id="2.30.130.30">
    <property type="entry name" value="Hypothetical protein"/>
    <property type="match status" value="1"/>
</dbReference>
<dbReference type="InterPro" id="IPR015947">
    <property type="entry name" value="PUA-like_sf"/>
</dbReference>
<dbReference type="Proteomes" id="UP000509535">
    <property type="component" value="Chromosome"/>
</dbReference>
<gene>
    <name evidence="2" type="ORF">FDP16_11095</name>
</gene>
<reference evidence="2 3" key="1">
    <citation type="submission" date="2019-06" db="EMBL/GenBank/DDBJ databases">
        <title>The organization of the Streptococcus sanguinis genomes.</title>
        <authorList>
            <person name="Wang H.Y."/>
            <person name="Chen Y.Y.M."/>
            <person name="Wu C.H."/>
        </authorList>
    </citation>
    <scope>NUCLEOTIDE SEQUENCE [LARGE SCALE GENOMIC DNA]</scope>
    <source>
        <strain evidence="2 3">CGMH058</strain>
    </source>
</reference>
<dbReference type="AlphaFoldDB" id="A0A7H8V366"/>
<protein>
    <submittedName>
        <fullName evidence="2">DUF3850 domain-containing protein</fullName>
    </submittedName>
</protein>
<dbReference type="RefSeq" id="WP_176799631.1">
    <property type="nucleotide sequence ID" value="NZ_CP040798.1"/>
</dbReference>
<proteinExistence type="predicted"/>
<dbReference type="SUPFAM" id="SSF88697">
    <property type="entry name" value="PUA domain-like"/>
    <property type="match status" value="1"/>
</dbReference>
<feature type="domain" description="DUF3850" evidence="1">
    <location>
        <begin position="2"/>
        <end position="75"/>
    </location>
</feature>
<evidence type="ECO:0000313" key="2">
    <source>
        <dbReference type="EMBL" id="QLB50964.1"/>
    </source>
</evidence>
<dbReference type="Pfam" id="PF12961">
    <property type="entry name" value="DUF3850"/>
    <property type="match status" value="1"/>
</dbReference>
<dbReference type="EMBL" id="CP040798">
    <property type="protein sequence ID" value="QLB50964.1"/>
    <property type="molecule type" value="Genomic_DNA"/>
</dbReference>
<name>A0A7H8V366_STRSA</name>